<evidence type="ECO:0000256" key="8">
    <source>
        <dbReference type="HAMAP-Rule" id="MF_00265"/>
    </source>
</evidence>
<dbReference type="GO" id="GO:0090729">
    <property type="term" value="F:toxin activity"/>
    <property type="evidence" value="ECO:0007669"/>
    <property type="project" value="UniProtKB-KW"/>
</dbReference>
<evidence type="ECO:0000256" key="3">
    <source>
        <dbReference type="ARBA" id="ARBA00022722"/>
    </source>
</evidence>
<name>A0A4S8NVE3_9HYPH</name>
<dbReference type="Proteomes" id="UP000308828">
    <property type="component" value="Unassembled WGS sequence"/>
</dbReference>
<evidence type="ECO:0000256" key="2">
    <source>
        <dbReference type="ARBA" id="ARBA00022649"/>
    </source>
</evidence>
<dbReference type="InterPro" id="IPR050556">
    <property type="entry name" value="Type_II_TA_system_RNase"/>
</dbReference>
<comment type="function">
    <text evidence="8">Toxic component of a toxin-antitoxin (TA) system. An RNase.</text>
</comment>
<dbReference type="InterPro" id="IPR029060">
    <property type="entry name" value="PIN-like_dom_sf"/>
</dbReference>
<feature type="domain" description="PIN" evidence="9">
    <location>
        <begin position="2"/>
        <end position="122"/>
    </location>
</feature>
<comment type="cofactor">
    <cofactor evidence="1 8">
        <name>Mg(2+)</name>
        <dbReference type="ChEBI" id="CHEBI:18420"/>
    </cofactor>
</comment>
<dbReference type="HAMAP" id="MF_00265">
    <property type="entry name" value="VapC_Nob1"/>
    <property type="match status" value="1"/>
</dbReference>
<evidence type="ECO:0000256" key="7">
    <source>
        <dbReference type="ARBA" id="ARBA00038093"/>
    </source>
</evidence>
<gene>
    <name evidence="8" type="primary">vapC</name>
    <name evidence="10" type="ORF">FAA97_16380</name>
</gene>
<dbReference type="PANTHER" id="PTHR33653">
    <property type="entry name" value="RIBONUCLEASE VAPC2"/>
    <property type="match status" value="1"/>
</dbReference>
<dbReference type="GO" id="GO:0000287">
    <property type="term" value="F:magnesium ion binding"/>
    <property type="evidence" value="ECO:0007669"/>
    <property type="project" value="UniProtKB-UniRule"/>
</dbReference>
<comment type="similarity">
    <text evidence="7 8">Belongs to the PINc/VapC protein family.</text>
</comment>
<dbReference type="EMBL" id="STGV01000005">
    <property type="protein sequence ID" value="THV21587.1"/>
    <property type="molecule type" value="Genomic_DNA"/>
</dbReference>
<dbReference type="OrthoDB" id="32625at2"/>
<dbReference type="CDD" id="cd09871">
    <property type="entry name" value="PIN_MtVapC28-VapC30-like"/>
    <property type="match status" value="1"/>
</dbReference>
<keyword evidence="11" id="KW-1185">Reference proteome</keyword>
<accession>A0A4S8NVE3</accession>
<keyword evidence="8" id="KW-0800">Toxin</keyword>
<dbReference type="GO" id="GO:0004540">
    <property type="term" value="F:RNA nuclease activity"/>
    <property type="evidence" value="ECO:0007669"/>
    <property type="project" value="InterPro"/>
</dbReference>
<evidence type="ECO:0000256" key="1">
    <source>
        <dbReference type="ARBA" id="ARBA00001946"/>
    </source>
</evidence>
<dbReference type="SUPFAM" id="SSF88723">
    <property type="entry name" value="PIN domain-like"/>
    <property type="match status" value="1"/>
</dbReference>
<evidence type="ECO:0000313" key="11">
    <source>
        <dbReference type="Proteomes" id="UP000308828"/>
    </source>
</evidence>
<evidence type="ECO:0000259" key="9">
    <source>
        <dbReference type="Pfam" id="PF01850"/>
    </source>
</evidence>
<feature type="binding site" evidence="8">
    <location>
        <position position="5"/>
    </location>
    <ligand>
        <name>Mg(2+)</name>
        <dbReference type="ChEBI" id="CHEBI:18420"/>
    </ligand>
</feature>
<keyword evidence="3 8" id="KW-0540">Nuclease</keyword>
<dbReference type="AlphaFoldDB" id="A0A4S8NVE3"/>
<protein>
    <recommendedName>
        <fullName evidence="8">Ribonuclease VapC</fullName>
        <shortName evidence="8">RNase VapC</shortName>
        <ecNumber evidence="8">3.1.-.-</ecNumber>
    </recommendedName>
    <alternativeName>
        <fullName evidence="8">Toxin VapC</fullName>
    </alternativeName>
</protein>
<evidence type="ECO:0000256" key="6">
    <source>
        <dbReference type="ARBA" id="ARBA00022842"/>
    </source>
</evidence>
<keyword evidence="4 8" id="KW-0479">Metal-binding</keyword>
<keyword evidence="5 8" id="KW-0378">Hydrolase</keyword>
<dbReference type="Gene3D" id="3.40.50.1010">
    <property type="entry name" value="5'-nuclease"/>
    <property type="match status" value="1"/>
</dbReference>
<sequence>MIVIDTSALMAILQEEEHGLACEKAIESARQRLISSATITECMIVASRRRLSVPMENLLSIAVTEIIDVTKARAEGAGFAYRTFGKNFHPAALNFGDCFSYATAKEFDCPLLYVGDDFARTDLRSALGVA</sequence>
<dbReference type="InterPro" id="IPR002716">
    <property type="entry name" value="PIN_dom"/>
</dbReference>
<feature type="binding site" evidence="8">
    <location>
        <position position="97"/>
    </location>
    <ligand>
        <name>Mg(2+)</name>
        <dbReference type="ChEBI" id="CHEBI:18420"/>
    </ligand>
</feature>
<evidence type="ECO:0000256" key="5">
    <source>
        <dbReference type="ARBA" id="ARBA00022801"/>
    </source>
</evidence>
<dbReference type="GO" id="GO:0016787">
    <property type="term" value="F:hydrolase activity"/>
    <property type="evidence" value="ECO:0007669"/>
    <property type="project" value="UniProtKB-KW"/>
</dbReference>
<dbReference type="PANTHER" id="PTHR33653:SF1">
    <property type="entry name" value="RIBONUCLEASE VAPC2"/>
    <property type="match status" value="1"/>
</dbReference>
<keyword evidence="6 8" id="KW-0460">Magnesium</keyword>
<keyword evidence="2 8" id="KW-1277">Toxin-antitoxin system</keyword>
<dbReference type="EC" id="3.1.-.-" evidence="8"/>
<dbReference type="InterPro" id="IPR022907">
    <property type="entry name" value="VapC_family"/>
</dbReference>
<comment type="caution">
    <text evidence="10">The sequence shown here is derived from an EMBL/GenBank/DDBJ whole genome shotgun (WGS) entry which is preliminary data.</text>
</comment>
<evidence type="ECO:0000313" key="10">
    <source>
        <dbReference type="EMBL" id="THV21587.1"/>
    </source>
</evidence>
<evidence type="ECO:0000256" key="4">
    <source>
        <dbReference type="ARBA" id="ARBA00022723"/>
    </source>
</evidence>
<organism evidence="10 11">
    <name type="scientific">Peteryoungia ipomoeae</name>
    <dbReference type="NCBI Taxonomy" id="1210932"/>
    <lineage>
        <taxon>Bacteria</taxon>
        <taxon>Pseudomonadati</taxon>
        <taxon>Pseudomonadota</taxon>
        <taxon>Alphaproteobacteria</taxon>
        <taxon>Hyphomicrobiales</taxon>
        <taxon>Rhizobiaceae</taxon>
        <taxon>Peteryoungia</taxon>
    </lineage>
</organism>
<reference evidence="10 11" key="1">
    <citation type="submission" date="2019-04" db="EMBL/GenBank/DDBJ databases">
        <title>Genome sequence of strain shin9-1.</title>
        <authorList>
            <person name="Gao J."/>
            <person name="Sun J."/>
        </authorList>
    </citation>
    <scope>NUCLEOTIDE SEQUENCE [LARGE SCALE GENOMIC DNA]</scope>
    <source>
        <strain evidence="11">shin9-1</strain>
    </source>
</reference>
<proteinExistence type="inferred from homology"/>
<dbReference type="Pfam" id="PF01850">
    <property type="entry name" value="PIN"/>
    <property type="match status" value="1"/>
</dbReference>